<reference evidence="1" key="1">
    <citation type="submission" date="2021-02" db="EMBL/GenBank/DDBJ databases">
        <authorList>
            <person name="Nowell W R."/>
        </authorList>
    </citation>
    <scope>NUCLEOTIDE SEQUENCE</scope>
</reference>
<dbReference type="Proteomes" id="UP000681967">
    <property type="component" value="Unassembled WGS sequence"/>
</dbReference>
<accession>A0A8S3FIU8</accession>
<dbReference type="EMBL" id="CAJOBH010245978">
    <property type="protein sequence ID" value="CAF5124938.1"/>
    <property type="molecule type" value="Genomic_DNA"/>
</dbReference>
<organism evidence="1 2">
    <name type="scientific">Rotaria magnacalcarata</name>
    <dbReference type="NCBI Taxonomy" id="392030"/>
    <lineage>
        <taxon>Eukaryota</taxon>
        <taxon>Metazoa</taxon>
        <taxon>Spiralia</taxon>
        <taxon>Gnathifera</taxon>
        <taxon>Rotifera</taxon>
        <taxon>Eurotatoria</taxon>
        <taxon>Bdelloidea</taxon>
        <taxon>Philodinida</taxon>
        <taxon>Philodinidae</taxon>
        <taxon>Rotaria</taxon>
    </lineage>
</organism>
<gene>
    <name evidence="1" type="ORF">BYL167_LOCUS67632</name>
</gene>
<dbReference type="AlphaFoldDB" id="A0A8S3FIU8"/>
<feature type="non-terminal residue" evidence="1">
    <location>
        <position position="1"/>
    </location>
</feature>
<proteinExistence type="predicted"/>
<name>A0A8S3FIU8_9BILA</name>
<evidence type="ECO:0000313" key="2">
    <source>
        <dbReference type="Proteomes" id="UP000681967"/>
    </source>
</evidence>
<evidence type="ECO:0000313" key="1">
    <source>
        <dbReference type="EMBL" id="CAF5124938.1"/>
    </source>
</evidence>
<protein>
    <submittedName>
        <fullName evidence="1">Uncharacterized protein</fullName>
    </submittedName>
</protein>
<comment type="caution">
    <text evidence="1">The sequence shown here is derived from an EMBL/GenBank/DDBJ whole genome shotgun (WGS) entry which is preliminary data.</text>
</comment>
<sequence length="80" mass="8957">LPSILDIQTGTVYGAWNIFADRINILATENSTETWTYYTRQLADNLFGDTLSTRYTTRGNSTGGVNLYVELNTGFYMTCA</sequence>